<dbReference type="AlphaFoldDB" id="A0A5N6YYN1"/>
<reference evidence="2" key="1">
    <citation type="submission" date="2019-04" db="EMBL/GenBank/DDBJ databases">
        <title>Friends and foes A comparative genomics studyof 23 Aspergillus species from section Flavi.</title>
        <authorList>
            <consortium name="DOE Joint Genome Institute"/>
            <person name="Kjaerbolling I."/>
            <person name="Vesth T."/>
            <person name="Frisvad J.C."/>
            <person name="Nybo J.L."/>
            <person name="Theobald S."/>
            <person name="Kildgaard S."/>
            <person name="Isbrandt T."/>
            <person name="Kuo A."/>
            <person name="Sato A."/>
            <person name="Lyhne E.K."/>
            <person name="Kogle M.E."/>
            <person name="Wiebenga A."/>
            <person name="Kun R.S."/>
            <person name="Lubbers R.J."/>
            <person name="Makela M.R."/>
            <person name="Barry K."/>
            <person name="Chovatia M."/>
            <person name="Clum A."/>
            <person name="Daum C."/>
            <person name="Haridas S."/>
            <person name="He G."/>
            <person name="LaButti K."/>
            <person name="Lipzen A."/>
            <person name="Mondo S."/>
            <person name="Riley R."/>
            <person name="Salamov A."/>
            <person name="Simmons B.A."/>
            <person name="Magnuson J.K."/>
            <person name="Henrissat B."/>
            <person name="Mortensen U.H."/>
            <person name="Larsen T.O."/>
            <person name="Devries R.P."/>
            <person name="Grigoriev I.V."/>
            <person name="Machida M."/>
            <person name="Baker S.E."/>
            <person name="Andersen M.R."/>
        </authorList>
    </citation>
    <scope>NUCLEOTIDE SEQUENCE [LARGE SCALE GENOMIC DNA]</scope>
    <source>
        <strain evidence="2">CBS 553.77</strain>
    </source>
</reference>
<evidence type="ECO:0000313" key="1">
    <source>
        <dbReference type="EMBL" id="KAE8349766.1"/>
    </source>
</evidence>
<keyword evidence="2" id="KW-1185">Reference proteome</keyword>
<dbReference type="EMBL" id="ML739276">
    <property type="protein sequence ID" value="KAE8349766.1"/>
    <property type="molecule type" value="Genomic_DNA"/>
</dbReference>
<protein>
    <submittedName>
        <fullName evidence="1">Uncharacterized protein</fullName>
    </submittedName>
</protein>
<evidence type="ECO:0000313" key="2">
    <source>
        <dbReference type="Proteomes" id="UP000327118"/>
    </source>
</evidence>
<accession>A0A5N6YYN1</accession>
<name>A0A5N6YYN1_9EURO</name>
<dbReference type="Proteomes" id="UP000327118">
    <property type="component" value="Unassembled WGS sequence"/>
</dbReference>
<sequence>MLILHSTAVLGNVSTTAPPPYNGVSAKNPRISITFFPPCASNVTKDRQSQFQVTLPSAAKNSYILTMSSGLLKVLGRRGAPGLPSEAFDLTQ</sequence>
<gene>
    <name evidence="1" type="ORF">BDV28DRAFT_140526</name>
</gene>
<proteinExistence type="predicted"/>
<organism evidence="1 2">
    <name type="scientific">Aspergillus coremiiformis</name>
    <dbReference type="NCBI Taxonomy" id="138285"/>
    <lineage>
        <taxon>Eukaryota</taxon>
        <taxon>Fungi</taxon>
        <taxon>Dikarya</taxon>
        <taxon>Ascomycota</taxon>
        <taxon>Pezizomycotina</taxon>
        <taxon>Eurotiomycetes</taxon>
        <taxon>Eurotiomycetidae</taxon>
        <taxon>Eurotiales</taxon>
        <taxon>Aspergillaceae</taxon>
        <taxon>Aspergillus</taxon>
        <taxon>Aspergillus subgen. Circumdati</taxon>
    </lineage>
</organism>